<sequence length="2689" mass="285614">MKLSCTTALVGILTLITSLTLGGTPPSYLHGPAHSLTAATDTIRINFADQSTPAPAGYLPDFGLGYAIQTGYTYGWVDPGSGTPLSLVGNGRNRGPFPDVDPLLETLLHMQFGDTGSGNGVPQEGAWEIALPNGAYRVTVTAGDSDVENRVGTTHVLNVENLNVLYQPTTYGAVNQFTGSIVVEVTDGRLTIDPLGGYNTKINTVVIAPATPEPEAFCSHPNPADGATGVPVPGFQITVSINVPAGYELDQTTLTGNVRLFEQSDAGLVEVPSNANDTGGGDAITLTPNSSLKAATTYVFLLEGLEANRIGDLNDRIVFRTFSSQFTTAAEADTTPPANLDGVAFTQVSGDLLGAGTADRFTTLTIGPDGKLYASTLSNVIKRWTILPDGTLTNLEELTVNLQPSPHPVTGVLSPDPRLIIGLVFSPTATAGNLEAYVTHSALTLTDGPEWDGKLTRLSGPQLENAQDILEHLPRSKKDHLTNSLVFGPNDDLFFLQGSNTAGGEPDILWGMRLERLLSAAVLRLNLAKLPASLPLSVYTTNDISVINQAPATGLTLADGTYNPYAQDSPLTLYATGIRNAYDLVFHSNGWLYIPTNGTAGNNNNSPNAPASNIYVARDTSGVGIRRPNGTYFTDPTIPGVEGGETQKDWLFKSQGGSYHGHPNPYRGQFVLNHGGIPYSGLPGQLIDNYRDVSKYPADLPPDPNYREVAYDFGMNKSPNGVIEYQSAAFGGKLQGMLLVARFSGQDDIIVLQPGNNSGDIIEAFQDVPGLQSLDDPLDIIEHTPSGNLYVSQYDRGGDGHEMLILMRVADPNAPAPQIAASAPEAILQATIGEAGAETDDFPLTISNTGQQDLHVTSVLLTGVFATQFSFTGPETVTLPPGQSQAYTVHYAPNPDNSAPGHQPAELVFNSDGNLGAPFRIGLHGLKTLGYGGANEPPLQEVVDVVGVTIDVGWTDLTTDPQAPSLGDEVAVEWFAAAGAGPVLVRPLARYSSAESLPFGYFTHTGGQVSGTEVGVAASSLAESQTLFPELSGGGTSFTPPADPFGFYVFSAAGNQHTYSEQALNGAGTHRVRVYPVLDRDGKPVADHFLICFDIDGDGDYQDYVLQAENVVPFQPPSPVLGFSPDNLNFVVSHGGAAQSLKSLIGASGGTAGDAVILTASEPWVVLPPSAAVGDSATIAVDPPGLAQGTYQATVTASAQGYTPAELTLTATVTESFEFSARINFQDNTFSPPAGYTADIGLPFGDQNGLQYGWINPATKDPQDNTAAARGADRQVTETSPDENKLLHSFNMLDWRKQDPPVPRDWEIAVPNGIYLVELAAGDPSSVDSRHTIRAEGVILVSDFIPSYSDYYRTGSGYVEVTDGRLTIDDNGAQGVGNSKLIYVTLEKFDPGTPTGAFVRIENLTKAPFNNRSLPGDDFFSFNRLDQPYNGNGQLIYAHDENVARIHNDGTAPLLITDLTTTSPEDFAISGINIPPGGLSVAPGDHVDATITFVTTGLPGQQLITEKLVLESNADNQLTTHVTLRGAFMVQAEGGNEITTEQAFNVMGFITEVARDENGNVIDRPSSDYPSDEEVNSGRMGDLILSRFYTQADPSQPVRVYQLVALHGPGYAPTELRDANRHPIPGFVFRHDEMHYQSLMPHNIDGSGIIAGHETPTIGIPFQIMIAGYSSAGGTVDGSMSDEILGMRAYKAVDRDGNVVPNEFLLVQDYIVNGCGAGTANCDFQDNVCYITNVRPVDVPSAGNIADFTVESLTPTDYRIDGSFQRGYAGNRLIYRANLSDGASLPRWMTLEGLTGTFTFTAPDAVVGQSFDIVVRAIDDNQRVVTSDFRLTVVQGTGGPPNQLPQAVASASPPAGTEPLTVTLDGGGSSDPDGFIETYQWAWDGGSATGVTSQVTFPAGSYSITLTVTDDQGGQDTDVVNVLASPPSTGDRTSSFWLEAECALVGGQWTTLAHAEASNSSYVVRQGSNSQNTPPPDVSENRVRFNLFDVEAGYYNLFARIGAPDGLTDSYWVRINSAEWIKWNSGMARGEGFSWNKLPGSLPFLVDGFNTIDFAFREAGTKLDKLHLDKDPALPVGMGENADNCGTSSNQPPNAVAVATPDSGPAPLNVQLDATGSTDPDGTIVQYDWNWNGGSASGSLASATFNAGVHDVTLTVTDDAGTPAFAVVTITATGPPGGEVTATWLEAECAAVGSNWESPPDGGASNGLFVRPTTGSPSSTPPPDLPENRIRFVINNLEAGSYHLFARISAPDGNSDSYWVRVNGESWFKWNSGILRSGGFAWNRYPGGLLTLATGTNTLDFAYREAGTALDKIHLDQDSALPTGLGDPATNCTPNDDTDGDGVANAEDNCPDYYNPDQSLPTFYADFDGDGYGDPNDSLESCPTPANYVTNNLDNCPAVYATDLTDSDGDGLGDACDPDTPPAESFALEAECGTAGSDWQIRASSSASGNQYRVFTGSRHTSMPTDSDPAQELTFTVSTATAANYHLFLRVNAPDGGRNSVWIKVNDGSWIKMWKEIGGGQLLTSGFEWRKVNDDGVDLSFPLTAGNHLITVANREPGTEVDKLLLSVDPTLPTGYGLAATNCAAPGALAAPGNRPAAGGMERTVESELTVHPNPTHDELNIRWQSRTRGVATMVVTDLAGRRVLEVPLHKETEELHYRLTTEYLPPGTYRLVIHTATERPRTILFVRL</sequence>
<dbReference type="SUPFAM" id="SSF49785">
    <property type="entry name" value="Galactose-binding domain-like"/>
    <property type="match status" value="2"/>
</dbReference>
<dbReference type="InterPro" id="IPR015919">
    <property type="entry name" value="Cadherin-like_sf"/>
</dbReference>
<dbReference type="InterPro" id="IPR011042">
    <property type="entry name" value="6-blade_b-propeller_TolB-like"/>
</dbReference>
<dbReference type="CDD" id="cd00146">
    <property type="entry name" value="PKD"/>
    <property type="match status" value="2"/>
</dbReference>
<feature type="domain" description="PKD" evidence="3">
    <location>
        <begin position="2093"/>
        <end position="2179"/>
    </location>
</feature>
<feature type="compositionally biased region" description="Basic and acidic residues" evidence="2">
    <location>
        <begin position="1271"/>
        <end position="1281"/>
    </location>
</feature>
<dbReference type="RefSeq" id="WP_099105658.1">
    <property type="nucleotide sequence ID" value="NZ_JAATJF010000002.1"/>
</dbReference>
<dbReference type="InterPro" id="IPR008979">
    <property type="entry name" value="Galactose-bd-like_sf"/>
</dbReference>
<dbReference type="GO" id="GO:0005509">
    <property type="term" value="F:calcium ion binding"/>
    <property type="evidence" value="ECO:0007669"/>
    <property type="project" value="InterPro"/>
</dbReference>
<dbReference type="SUPFAM" id="SSF49313">
    <property type="entry name" value="Cadherin-like"/>
    <property type="match status" value="1"/>
</dbReference>
<dbReference type="InterPro" id="IPR022409">
    <property type="entry name" value="PKD/Chitinase_dom"/>
</dbReference>
<dbReference type="SMART" id="SM00736">
    <property type="entry name" value="CADG"/>
    <property type="match status" value="1"/>
</dbReference>
<evidence type="ECO:0000313" key="5">
    <source>
        <dbReference type="Proteomes" id="UP000226437"/>
    </source>
</evidence>
<dbReference type="SUPFAM" id="SSF49299">
    <property type="entry name" value="PKD domain"/>
    <property type="match status" value="2"/>
</dbReference>
<evidence type="ECO:0000259" key="3">
    <source>
        <dbReference type="PROSITE" id="PS50093"/>
    </source>
</evidence>
<protein>
    <recommendedName>
        <fullName evidence="3">PKD domain-containing protein</fullName>
    </recommendedName>
</protein>
<dbReference type="Gene3D" id="2.60.40.10">
    <property type="entry name" value="Immunoglobulins"/>
    <property type="match status" value="5"/>
</dbReference>
<dbReference type="Pfam" id="PF18911">
    <property type="entry name" value="PKD_4"/>
    <property type="match status" value="2"/>
</dbReference>
<dbReference type="SMART" id="SM00089">
    <property type="entry name" value="PKD"/>
    <property type="match status" value="2"/>
</dbReference>
<reference evidence="4 5" key="1">
    <citation type="submission" date="2017-10" db="EMBL/GenBank/DDBJ databases">
        <title>The draft genome sequence of Lewinella marina KCTC 32374.</title>
        <authorList>
            <person name="Wang K."/>
        </authorList>
    </citation>
    <scope>NUCLEOTIDE SEQUENCE [LARGE SCALE GENOMIC DNA]</scope>
    <source>
        <strain evidence="4 5">MKG-38</strain>
    </source>
</reference>
<dbReference type="Pfam" id="PF05345">
    <property type="entry name" value="He_PIG"/>
    <property type="match status" value="1"/>
</dbReference>
<feature type="domain" description="PKD" evidence="3">
    <location>
        <begin position="1845"/>
        <end position="1931"/>
    </location>
</feature>
<proteinExistence type="predicted"/>
<evidence type="ECO:0000313" key="4">
    <source>
        <dbReference type="EMBL" id="PHK99041.1"/>
    </source>
</evidence>
<dbReference type="InterPro" id="IPR032812">
    <property type="entry name" value="SbsA_Ig"/>
</dbReference>
<evidence type="ECO:0000256" key="2">
    <source>
        <dbReference type="SAM" id="MobiDB-lite"/>
    </source>
</evidence>
<keyword evidence="5" id="KW-1185">Reference proteome</keyword>
<dbReference type="Proteomes" id="UP000226437">
    <property type="component" value="Unassembled WGS sequence"/>
</dbReference>
<dbReference type="Gene3D" id="2.120.10.30">
    <property type="entry name" value="TolB, C-terminal domain"/>
    <property type="match status" value="1"/>
</dbReference>
<gene>
    <name evidence="4" type="ORF">CGL56_06160</name>
</gene>
<evidence type="ECO:0000256" key="1">
    <source>
        <dbReference type="ARBA" id="ARBA00022729"/>
    </source>
</evidence>
<dbReference type="OrthoDB" id="1491481at2"/>
<organism evidence="4 5">
    <name type="scientific">Neolewinella marina</name>
    <dbReference type="NCBI Taxonomy" id="438751"/>
    <lineage>
        <taxon>Bacteria</taxon>
        <taxon>Pseudomonadati</taxon>
        <taxon>Bacteroidota</taxon>
        <taxon>Saprospiria</taxon>
        <taxon>Saprospirales</taxon>
        <taxon>Lewinellaceae</taxon>
        <taxon>Neolewinella</taxon>
    </lineage>
</organism>
<dbReference type="EMBL" id="PDLO01000002">
    <property type="protein sequence ID" value="PHK99041.1"/>
    <property type="molecule type" value="Genomic_DNA"/>
</dbReference>
<accession>A0A2G0CGE5</accession>
<feature type="region of interest" description="Disordered" evidence="2">
    <location>
        <begin position="2195"/>
        <end position="2226"/>
    </location>
</feature>
<dbReference type="InterPro" id="IPR000601">
    <property type="entry name" value="PKD_dom"/>
</dbReference>
<dbReference type="Gene3D" id="4.10.1080.10">
    <property type="entry name" value="TSP type-3 repeat"/>
    <property type="match status" value="1"/>
</dbReference>
<dbReference type="SUPFAM" id="SSF103647">
    <property type="entry name" value="TSP type-3 repeat"/>
    <property type="match status" value="1"/>
</dbReference>
<dbReference type="Gene3D" id="2.60.120.430">
    <property type="entry name" value="Galactose-binding lectin"/>
    <property type="match status" value="2"/>
</dbReference>
<feature type="region of interest" description="Disordered" evidence="2">
    <location>
        <begin position="2325"/>
        <end position="2352"/>
    </location>
</feature>
<name>A0A2G0CGE5_9BACT</name>
<dbReference type="GO" id="GO:0016020">
    <property type="term" value="C:membrane"/>
    <property type="evidence" value="ECO:0007669"/>
    <property type="project" value="InterPro"/>
</dbReference>
<dbReference type="PROSITE" id="PS50093">
    <property type="entry name" value="PKD"/>
    <property type="match status" value="2"/>
</dbReference>
<dbReference type="Pfam" id="PF13205">
    <property type="entry name" value="Big_5"/>
    <property type="match status" value="1"/>
</dbReference>
<keyword evidence="1" id="KW-0732">Signal</keyword>
<dbReference type="InterPro" id="IPR006644">
    <property type="entry name" value="Cadg"/>
</dbReference>
<dbReference type="InterPro" id="IPR028974">
    <property type="entry name" value="TSP_type-3_rpt"/>
</dbReference>
<dbReference type="InterPro" id="IPR013783">
    <property type="entry name" value="Ig-like_fold"/>
</dbReference>
<dbReference type="Gene3D" id="2.60.120.260">
    <property type="entry name" value="Galactose-binding domain-like"/>
    <property type="match status" value="3"/>
</dbReference>
<dbReference type="InterPro" id="IPR035986">
    <property type="entry name" value="PKD_dom_sf"/>
</dbReference>
<comment type="caution">
    <text evidence="4">The sequence shown here is derived from an EMBL/GenBank/DDBJ whole genome shotgun (WGS) entry which is preliminary data.</text>
</comment>
<feature type="region of interest" description="Disordered" evidence="2">
    <location>
        <begin position="1258"/>
        <end position="1281"/>
    </location>
</feature>